<dbReference type="Proteomes" id="UP001168883">
    <property type="component" value="Unassembled WGS sequence"/>
</dbReference>
<evidence type="ECO:0000256" key="2">
    <source>
        <dbReference type="ARBA" id="ARBA00006432"/>
    </source>
</evidence>
<evidence type="ECO:0000256" key="4">
    <source>
        <dbReference type="ARBA" id="ARBA00022553"/>
    </source>
</evidence>
<dbReference type="Gene3D" id="3.30.300.30">
    <property type="match status" value="1"/>
</dbReference>
<dbReference type="PROSITE" id="PS50075">
    <property type="entry name" value="CARRIER"/>
    <property type="match status" value="1"/>
</dbReference>
<dbReference type="SUPFAM" id="SSF47336">
    <property type="entry name" value="ACP-like"/>
    <property type="match status" value="1"/>
</dbReference>
<dbReference type="Gene3D" id="1.10.1200.10">
    <property type="entry name" value="ACP-like"/>
    <property type="match status" value="1"/>
</dbReference>
<dbReference type="Gene3D" id="3.30.559.10">
    <property type="entry name" value="Chloramphenicol acetyltransferase-like domain"/>
    <property type="match status" value="1"/>
</dbReference>
<evidence type="ECO:0000256" key="1">
    <source>
        <dbReference type="ARBA" id="ARBA00001957"/>
    </source>
</evidence>
<dbReference type="InterPro" id="IPR023213">
    <property type="entry name" value="CAT-like_dom_sf"/>
</dbReference>
<dbReference type="Pfam" id="PF00668">
    <property type="entry name" value="Condensation"/>
    <property type="match status" value="1"/>
</dbReference>
<evidence type="ECO:0000256" key="5">
    <source>
        <dbReference type="ARBA" id="ARBA00022737"/>
    </source>
</evidence>
<dbReference type="InterPro" id="IPR036736">
    <property type="entry name" value="ACP-like_sf"/>
</dbReference>
<keyword evidence="4" id="KW-0597">Phosphoprotein</keyword>
<dbReference type="InterPro" id="IPR010071">
    <property type="entry name" value="AA_adenyl_dom"/>
</dbReference>
<feature type="domain" description="Carrier" evidence="8">
    <location>
        <begin position="973"/>
        <end position="1048"/>
    </location>
</feature>
<dbReference type="InterPro" id="IPR006162">
    <property type="entry name" value="Ppantetheine_attach_site"/>
</dbReference>
<dbReference type="PANTHER" id="PTHR45527:SF1">
    <property type="entry name" value="FATTY ACID SYNTHASE"/>
    <property type="match status" value="1"/>
</dbReference>
<dbReference type="Gene3D" id="2.30.38.10">
    <property type="entry name" value="Luciferase, Domain 3"/>
    <property type="match status" value="1"/>
</dbReference>
<dbReference type="InterPro" id="IPR020845">
    <property type="entry name" value="AMP-binding_CS"/>
</dbReference>
<dbReference type="InterPro" id="IPR001242">
    <property type="entry name" value="Condensation_dom"/>
</dbReference>
<gene>
    <name evidence="9" type="ORF">Q3C12_19000</name>
</gene>
<evidence type="ECO:0000259" key="8">
    <source>
        <dbReference type="PROSITE" id="PS50075"/>
    </source>
</evidence>
<dbReference type="InterPro" id="IPR020459">
    <property type="entry name" value="AMP-binding"/>
</dbReference>
<keyword evidence="10" id="KW-1185">Reference proteome</keyword>
<dbReference type="EMBL" id="JAUMKJ010000023">
    <property type="protein sequence ID" value="MDO3679101.1"/>
    <property type="molecule type" value="Genomic_DNA"/>
</dbReference>
<keyword evidence="7" id="KW-0511">Multifunctional enzyme</keyword>
<dbReference type="PRINTS" id="PR00154">
    <property type="entry name" value="AMPBINDING"/>
</dbReference>
<dbReference type="InterPro" id="IPR045851">
    <property type="entry name" value="AMP-bd_C_sf"/>
</dbReference>
<sequence>MSEDAVRYYPLTQAQRRVWYTDLLYPNTTASILSATVKMKGKASPELLEQAMQWTIRQNDAFRIKIVSKDGELMQIVTPYTPQEIKTIDFSHDEKLPQTEAQAKAEAWLKGHNSAHGERLAANLYQFVILKIGPEELWYSFQMHHAICDGIAMILAINRISRNYDALLNGTVPEKKETDAYADCILAELDYEKSERHDKDQAFWADKYRELPQLTGMKSYNPLSTSTAAERTGLTLSDELYAGLKRFCQCHQVSAFTVFMAAFYTYVYKVTGESDVVIGAIFGNRTARKLKETVGMFASTVAARLSLNPEWKLSTLIQNVSKEQSVMLRHQKYPYNKLIQDVRRRHHVKDIQRLFGISVEYQPFDIMKFERFEVEVHPAFCGHEANDFIVHIKEWPDMHRLELVVDYRTRLFDEKEIQTMLQQIVTVTEQILRSPDDTVADVTLAGEEEKSRLLALFTGARVGYPQEKTIHRLFEEQAAKTPERTALVCRGERITYEELNRLADRLAGVLRTNGIARGEIVALLADRSVPLVAGMLAVSKAGAAYLPLDPDYPEERIRGMLEDSGCTLVLTESAYAEKGTGGRKTVLLGREEEWAFPSPPSAGEEAGPSDLAYVIYTSGSTGKPKGVMIEHRSVHNFLLGMLREIPIDSLHTVLSLTTVTFDLFVLETLLPLMLGCTVVMASREEQTDPGRLADLCREHRVELLQATPSRLQLLLGSPRMTEALAALRFVLVGGEPLTGKLLERLREATQARVFNMYGPTETTVWATVKDVTDDAHLTIGRPIVNTRIYIVDEKGRLQPVGVPGELCIAGMGVARGYLGRHELTAERFVPEPAEDKTDRTGRMYRTGDRARYLADGTIEYLGRMDDQLKIRGYRIEPGEIVAVLSGHPLVHAAVVADGQEERGGAYLAAYYVSAEPISGAELREHIGRQLPAYMIPSYFIRLDSLPLTPNGKIDKKALPRPQASVAPASVDTLPRNDGERLLAGLWKEVLGLKEIGRHDNFLDLGVHSVHAAQLVEKIQSRGYGDIQLTDFFMHPTIASLSERLFGERVCKTWAAAAEARAEMRKATMRKQRESRGAAGIKK</sequence>
<comment type="similarity">
    <text evidence="2">Belongs to the ATP-dependent AMP-binding enzyme family.</text>
</comment>
<proteinExistence type="inferred from homology"/>
<dbReference type="SUPFAM" id="SSF52777">
    <property type="entry name" value="CoA-dependent acyltransferases"/>
    <property type="match status" value="2"/>
</dbReference>
<evidence type="ECO:0000256" key="6">
    <source>
        <dbReference type="ARBA" id="ARBA00023194"/>
    </source>
</evidence>
<name>A0ABT8VDN3_9BACL</name>
<dbReference type="PROSITE" id="PS00012">
    <property type="entry name" value="PHOSPHOPANTETHEINE"/>
    <property type="match status" value="1"/>
</dbReference>
<comment type="cofactor">
    <cofactor evidence="1">
        <name>pantetheine 4'-phosphate</name>
        <dbReference type="ChEBI" id="CHEBI:47942"/>
    </cofactor>
</comment>
<dbReference type="Gene3D" id="3.40.50.980">
    <property type="match status" value="2"/>
</dbReference>
<dbReference type="NCBIfam" id="TIGR01733">
    <property type="entry name" value="AA-adenyl-dom"/>
    <property type="match status" value="1"/>
</dbReference>
<dbReference type="CDD" id="cd05930">
    <property type="entry name" value="A_NRPS"/>
    <property type="match status" value="1"/>
</dbReference>
<evidence type="ECO:0000313" key="10">
    <source>
        <dbReference type="Proteomes" id="UP001168883"/>
    </source>
</evidence>
<dbReference type="Pfam" id="PF00501">
    <property type="entry name" value="AMP-binding"/>
    <property type="match status" value="1"/>
</dbReference>
<evidence type="ECO:0000256" key="3">
    <source>
        <dbReference type="ARBA" id="ARBA00022450"/>
    </source>
</evidence>
<keyword evidence="3" id="KW-0596">Phosphopantetheine</keyword>
<dbReference type="Pfam" id="PF13193">
    <property type="entry name" value="AMP-binding_C"/>
    <property type="match status" value="1"/>
</dbReference>
<dbReference type="InterPro" id="IPR009081">
    <property type="entry name" value="PP-bd_ACP"/>
</dbReference>
<reference evidence="9" key="1">
    <citation type="submission" date="2023-07" db="EMBL/GenBank/DDBJ databases">
        <authorList>
            <person name="Aktuganov G."/>
            <person name="Boyko T."/>
            <person name="Delegan Y."/>
            <person name="Galimzianova N."/>
            <person name="Gilvanova E."/>
            <person name="Korobov V."/>
            <person name="Kuzmina L."/>
            <person name="Melentiev A."/>
            <person name="Milman P."/>
            <person name="Ryabova A."/>
            <person name="Stupak E."/>
            <person name="Yasakov T."/>
            <person name="Zharikova N."/>
            <person name="Zhurenko E."/>
        </authorList>
    </citation>
    <scope>NUCLEOTIDE SEQUENCE</scope>
    <source>
        <strain evidence="9">IB-739</strain>
    </source>
</reference>
<keyword evidence="6" id="KW-0045">Antibiotic biosynthesis</keyword>
<dbReference type="PROSITE" id="PS00455">
    <property type="entry name" value="AMP_BINDING"/>
    <property type="match status" value="1"/>
</dbReference>
<dbReference type="InterPro" id="IPR000873">
    <property type="entry name" value="AMP-dep_synth/lig_dom"/>
</dbReference>
<accession>A0ABT8VDN3</accession>
<dbReference type="PANTHER" id="PTHR45527">
    <property type="entry name" value="NONRIBOSOMAL PEPTIDE SYNTHETASE"/>
    <property type="match status" value="1"/>
</dbReference>
<keyword evidence="5" id="KW-0677">Repeat</keyword>
<dbReference type="Gene3D" id="3.30.559.30">
    <property type="entry name" value="Nonribosomal peptide synthetase, condensation domain"/>
    <property type="match status" value="1"/>
</dbReference>
<dbReference type="SUPFAM" id="SSF56801">
    <property type="entry name" value="Acetyl-CoA synthetase-like"/>
    <property type="match status" value="1"/>
</dbReference>
<dbReference type="InterPro" id="IPR025110">
    <property type="entry name" value="AMP-bd_C"/>
</dbReference>
<dbReference type="RefSeq" id="WP_302879320.1">
    <property type="nucleotide sequence ID" value="NZ_JAUMKJ010000023.1"/>
</dbReference>
<organism evidence="9 10">
    <name type="scientific">Paenibacillus ehimensis</name>
    <dbReference type="NCBI Taxonomy" id="79264"/>
    <lineage>
        <taxon>Bacteria</taxon>
        <taxon>Bacillati</taxon>
        <taxon>Bacillota</taxon>
        <taxon>Bacilli</taxon>
        <taxon>Bacillales</taxon>
        <taxon>Paenibacillaceae</taxon>
        <taxon>Paenibacillus</taxon>
    </lineage>
</organism>
<evidence type="ECO:0000313" key="9">
    <source>
        <dbReference type="EMBL" id="MDO3679101.1"/>
    </source>
</evidence>
<evidence type="ECO:0000256" key="7">
    <source>
        <dbReference type="ARBA" id="ARBA00023268"/>
    </source>
</evidence>
<protein>
    <submittedName>
        <fullName evidence="9">Amino acid adenylation domain-containing protein</fullName>
    </submittedName>
</protein>
<dbReference type="Pfam" id="PF00550">
    <property type="entry name" value="PP-binding"/>
    <property type="match status" value="1"/>
</dbReference>
<comment type="caution">
    <text evidence="9">The sequence shown here is derived from an EMBL/GenBank/DDBJ whole genome shotgun (WGS) entry which is preliminary data.</text>
</comment>